<feature type="active site" evidence="4">
    <location>
        <position position="545"/>
    </location>
</feature>
<dbReference type="SUPFAM" id="SSF54211">
    <property type="entry name" value="Ribosomal protein S5 domain 2-like"/>
    <property type="match status" value="1"/>
</dbReference>
<dbReference type="InterPro" id="IPR003593">
    <property type="entry name" value="AAA+_ATPase"/>
</dbReference>
<dbReference type="SMART" id="SM00382">
    <property type="entry name" value="AAA"/>
    <property type="match status" value="1"/>
</dbReference>
<dbReference type="NCBIfam" id="TIGR02903">
    <property type="entry name" value="spore_lon_C"/>
    <property type="match status" value="1"/>
</dbReference>
<dbReference type="InterPro" id="IPR027065">
    <property type="entry name" value="Lon_Prtase"/>
</dbReference>
<keyword evidence="1 4" id="KW-0645">Protease</keyword>
<evidence type="ECO:0000259" key="5">
    <source>
        <dbReference type="PROSITE" id="PS50045"/>
    </source>
</evidence>
<dbReference type="PANTHER" id="PTHR10046">
    <property type="entry name" value="ATP DEPENDENT LON PROTEASE FAMILY MEMBER"/>
    <property type="match status" value="1"/>
</dbReference>
<dbReference type="GO" id="GO:0030163">
    <property type="term" value="P:protein catabolic process"/>
    <property type="evidence" value="ECO:0007669"/>
    <property type="project" value="InterPro"/>
</dbReference>
<evidence type="ECO:0000256" key="1">
    <source>
        <dbReference type="ARBA" id="ARBA00022670"/>
    </source>
</evidence>
<dbReference type="RefSeq" id="WP_011641902.1">
    <property type="nucleotide sequence ID" value="NC_008346.1"/>
</dbReference>
<accession>Q0ATY2</accession>
<evidence type="ECO:0000256" key="3">
    <source>
        <dbReference type="ARBA" id="ARBA00022825"/>
    </source>
</evidence>
<dbReference type="EC" id="3.4.21.53" evidence="4"/>
<feature type="domain" description="Lon proteolytic" evidence="6">
    <location>
        <begin position="461"/>
        <end position="635"/>
    </location>
</feature>
<dbReference type="GO" id="GO:0006355">
    <property type="term" value="P:regulation of DNA-templated transcription"/>
    <property type="evidence" value="ECO:0007669"/>
    <property type="project" value="InterPro"/>
</dbReference>
<dbReference type="InterPro" id="IPR008269">
    <property type="entry name" value="Lon_proteolytic"/>
</dbReference>
<dbReference type="PROSITE" id="PS51786">
    <property type="entry name" value="LON_PROTEOLYTIC"/>
    <property type="match status" value="1"/>
</dbReference>
<dbReference type="GO" id="GO:0006508">
    <property type="term" value="P:proteolysis"/>
    <property type="evidence" value="ECO:0007669"/>
    <property type="project" value="UniProtKB-KW"/>
</dbReference>
<dbReference type="Gene3D" id="3.40.50.300">
    <property type="entry name" value="P-loop containing nucleotide triphosphate hydrolases"/>
    <property type="match status" value="2"/>
</dbReference>
<dbReference type="Gene3D" id="3.30.230.10">
    <property type="match status" value="1"/>
</dbReference>
<dbReference type="CDD" id="cd00009">
    <property type="entry name" value="AAA"/>
    <property type="match status" value="1"/>
</dbReference>
<comment type="similarity">
    <text evidence="4">Belongs to the peptidase S16 family.</text>
</comment>
<comment type="catalytic activity">
    <reaction evidence="4">
        <text>Hydrolysis of proteins in presence of ATP.</text>
        <dbReference type="EC" id="3.4.21.53"/>
    </reaction>
</comment>
<reference evidence="8" key="1">
    <citation type="journal article" date="2010" name="Environ. Microbiol.">
        <title>The genome of Syntrophomonas wolfei: new insights into syntrophic metabolism and biohydrogen production.</title>
        <authorList>
            <person name="Sieber J.R."/>
            <person name="Sims D.R."/>
            <person name="Han C."/>
            <person name="Kim E."/>
            <person name="Lykidis A."/>
            <person name="Lapidus A.L."/>
            <person name="McDonnald E."/>
            <person name="Rohlin L."/>
            <person name="Culley D.E."/>
            <person name="Gunsalus R."/>
            <person name="McInerney M.J."/>
        </authorList>
    </citation>
    <scope>NUCLEOTIDE SEQUENCE [LARGE SCALE GENOMIC DNA]</scope>
    <source>
        <strain evidence="8">DSM 2245B / Goettingen</strain>
    </source>
</reference>
<dbReference type="InterPro" id="IPR020568">
    <property type="entry name" value="Ribosomal_Su5_D2-typ_SF"/>
</dbReference>
<dbReference type="EMBL" id="CP000448">
    <property type="protein sequence ID" value="ABI69822.1"/>
    <property type="molecule type" value="Genomic_DNA"/>
</dbReference>
<evidence type="ECO:0000259" key="6">
    <source>
        <dbReference type="PROSITE" id="PS51786"/>
    </source>
</evidence>
<dbReference type="InterPro" id="IPR008268">
    <property type="entry name" value="Peptidase_S16_AS"/>
</dbReference>
<dbReference type="KEGG" id="swo:Swol_2534"/>
<keyword evidence="2 4" id="KW-0378">Hydrolase</keyword>
<dbReference type="InterPro" id="IPR014721">
    <property type="entry name" value="Ribsml_uS5_D2-typ_fold_subgr"/>
</dbReference>
<name>Q0ATY2_SYNWW</name>
<dbReference type="Proteomes" id="UP000001968">
    <property type="component" value="Chromosome"/>
</dbReference>
<dbReference type="PROSITE" id="PS50045">
    <property type="entry name" value="SIGMA54_INTERACT_4"/>
    <property type="match status" value="1"/>
</dbReference>
<organism evidence="7 8">
    <name type="scientific">Syntrophomonas wolfei subsp. wolfei (strain DSM 2245B / Goettingen)</name>
    <dbReference type="NCBI Taxonomy" id="335541"/>
    <lineage>
        <taxon>Bacteria</taxon>
        <taxon>Bacillati</taxon>
        <taxon>Bacillota</taxon>
        <taxon>Clostridia</taxon>
        <taxon>Eubacteriales</taxon>
        <taxon>Syntrophomonadaceae</taxon>
        <taxon>Syntrophomonas</taxon>
    </lineage>
</organism>
<dbReference type="InterPro" id="IPR027417">
    <property type="entry name" value="P-loop_NTPase"/>
</dbReference>
<dbReference type="GO" id="GO:0016887">
    <property type="term" value="F:ATP hydrolysis activity"/>
    <property type="evidence" value="ECO:0007669"/>
    <property type="project" value="InterPro"/>
</dbReference>
<dbReference type="AlphaFoldDB" id="Q0ATY2"/>
<dbReference type="InterPro" id="IPR003959">
    <property type="entry name" value="ATPase_AAA_core"/>
</dbReference>
<keyword evidence="3 4" id="KW-0720">Serine protease</keyword>
<dbReference type="GO" id="GO:0005524">
    <property type="term" value="F:ATP binding"/>
    <property type="evidence" value="ECO:0007669"/>
    <property type="project" value="InterPro"/>
</dbReference>
<evidence type="ECO:0000313" key="7">
    <source>
        <dbReference type="EMBL" id="ABI69822.1"/>
    </source>
</evidence>
<evidence type="ECO:0000313" key="8">
    <source>
        <dbReference type="Proteomes" id="UP000001968"/>
    </source>
</evidence>
<dbReference type="PROSITE" id="PS00676">
    <property type="entry name" value="SIGMA54_INTERACT_2"/>
    <property type="match status" value="1"/>
</dbReference>
<dbReference type="STRING" id="335541.Swol_2534"/>
<dbReference type="eggNOG" id="COG1067">
    <property type="taxonomic scope" value="Bacteria"/>
</dbReference>
<dbReference type="PROSITE" id="PS01046">
    <property type="entry name" value="LON_SER"/>
    <property type="match status" value="1"/>
</dbReference>
<keyword evidence="8" id="KW-1185">Reference proteome</keyword>
<feature type="domain" description="Sigma-54 factor interaction" evidence="5">
    <location>
        <begin position="199"/>
        <end position="363"/>
    </location>
</feature>
<dbReference type="SUPFAM" id="SSF52540">
    <property type="entry name" value="P-loop containing nucleoside triphosphate hydrolases"/>
    <property type="match status" value="1"/>
</dbReference>
<dbReference type="HOGENOM" id="CLU_020014_0_0_9"/>
<dbReference type="Pfam" id="PF05362">
    <property type="entry name" value="Lon_C"/>
    <property type="match status" value="1"/>
</dbReference>
<dbReference type="MEROPS" id="S16.005"/>
<dbReference type="InterPro" id="IPR014252">
    <property type="entry name" value="Spore_LonC"/>
</dbReference>
<evidence type="ECO:0000256" key="2">
    <source>
        <dbReference type="ARBA" id="ARBA00022801"/>
    </source>
</evidence>
<dbReference type="InterPro" id="IPR025943">
    <property type="entry name" value="Sigma_54_int_dom_ATP-bd_2"/>
</dbReference>
<sequence>MKQYSVATEFSQETEQSQETQLYWKIECLYKNLGLIYGTQGLILRASKLDAIDLMGSPKLEERILALQRILQEDPTINEVDPPGNLGLALDRLEEKVAEVFARKSIEEQIQQRIQEKMDEKYSEYIRDLKLEVLKEQSSSPENAQTLKKLGRLEKMEHTNLSRSALEILRPSCREDIIGQGKALSSIISKLNNPYPQHILLYGPPGVGKTSCARLALEMVKGRKGNPFKEDAPFIEVDGTTLRWDPRESTNPLLGSVHDPIYQGAKRELAEEGIPEPKLGLVSDAHGGILFIDELGEMDPLLQNKLLKVLEDKRVFFESSYYDPHNERIPQYIKQLFEKGVPADFILIGATTKSKEEINPAFRSRCMEVFFEPLRADHIRQMVVNSAKKLNINMEDGVAEIIAEYTAEGRGANKILVDAYALAVNESCGEEAPLEVRCQHIYQAIRNSRITPQILNRASDSSEVGKIFGVGVSGYQASLIELEAIAFPAEEQGKGNIRFNDTAGSMARDSLFNATSLFRKETGENLKNYDLHINIVGGGNVDGPSAGAAIYLAILSAIKGMALRQDLAITGEVSIQGRVKAVGGIYEKIYGARQAGIKKLLIPRDNLKDVPEDIKGLKIVPISYIKEAYPHVFSPGQVESGGELPIYKEVRYVPRFLSGRVPINKTGGGF</sequence>
<dbReference type="GO" id="GO:0004176">
    <property type="term" value="F:ATP-dependent peptidase activity"/>
    <property type="evidence" value="ECO:0007669"/>
    <property type="project" value="UniProtKB-UniRule"/>
</dbReference>
<dbReference type="GO" id="GO:0004252">
    <property type="term" value="F:serine-type endopeptidase activity"/>
    <property type="evidence" value="ECO:0007669"/>
    <property type="project" value="UniProtKB-UniRule"/>
</dbReference>
<dbReference type="PRINTS" id="PR00830">
    <property type="entry name" value="ENDOLAPTASE"/>
</dbReference>
<feature type="active site" evidence="4">
    <location>
        <position position="588"/>
    </location>
</feature>
<proteinExistence type="inferred from homology"/>
<dbReference type="InterPro" id="IPR002078">
    <property type="entry name" value="Sigma_54_int"/>
</dbReference>
<gene>
    <name evidence="7" type="ordered locus">Swol_2534</name>
</gene>
<dbReference type="Pfam" id="PF00004">
    <property type="entry name" value="AAA"/>
    <property type="match status" value="1"/>
</dbReference>
<evidence type="ECO:0000256" key="4">
    <source>
        <dbReference type="PROSITE-ProRule" id="PRU01122"/>
    </source>
</evidence>
<protein>
    <recommendedName>
        <fullName evidence="4">endopeptidase La</fullName>
        <ecNumber evidence="4">3.4.21.53</ecNumber>
    </recommendedName>
</protein>